<evidence type="ECO:0000256" key="2">
    <source>
        <dbReference type="ARBA" id="ARBA00012438"/>
    </source>
</evidence>
<feature type="domain" description="PAC" evidence="8">
    <location>
        <begin position="109"/>
        <end position="161"/>
    </location>
</feature>
<dbReference type="PRINTS" id="PR00344">
    <property type="entry name" value="BCTRLSENSOR"/>
</dbReference>
<dbReference type="PROSITE" id="PS50112">
    <property type="entry name" value="PAS"/>
    <property type="match status" value="1"/>
</dbReference>
<dbReference type="SUPFAM" id="SSF55785">
    <property type="entry name" value="PYP-like sensor domain (PAS domain)"/>
    <property type="match status" value="1"/>
</dbReference>
<dbReference type="InterPro" id="IPR000014">
    <property type="entry name" value="PAS"/>
</dbReference>
<evidence type="ECO:0000256" key="4">
    <source>
        <dbReference type="ARBA" id="ARBA00022679"/>
    </source>
</evidence>
<dbReference type="PROSITE" id="PS50113">
    <property type="entry name" value="PAC"/>
    <property type="match status" value="1"/>
</dbReference>
<gene>
    <name evidence="9" type="ORF">PSDVSF_27280</name>
</gene>
<dbReference type="CDD" id="cd16922">
    <property type="entry name" value="HATPase_EvgS-ArcB-TorS-like"/>
    <property type="match status" value="1"/>
</dbReference>
<evidence type="ECO:0000313" key="9">
    <source>
        <dbReference type="EMBL" id="BCS89486.1"/>
    </source>
</evidence>
<dbReference type="SUPFAM" id="SSF55874">
    <property type="entry name" value="ATPase domain of HSP90 chaperone/DNA topoisomerase II/histidine kinase"/>
    <property type="match status" value="1"/>
</dbReference>
<dbReference type="SMART" id="SM00388">
    <property type="entry name" value="HisKA"/>
    <property type="match status" value="1"/>
</dbReference>
<comment type="catalytic activity">
    <reaction evidence="1">
        <text>ATP + protein L-histidine = ADP + protein N-phospho-L-histidine.</text>
        <dbReference type="EC" id="2.7.13.3"/>
    </reaction>
</comment>
<evidence type="ECO:0000259" key="6">
    <source>
        <dbReference type="PROSITE" id="PS50109"/>
    </source>
</evidence>
<dbReference type="CDD" id="cd00130">
    <property type="entry name" value="PAS"/>
    <property type="match status" value="1"/>
</dbReference>
<keyword evidence="10" id="KW-1185">Reference proteome</keyword>
<dbReference type="SMART" id="SM00387">
    <property type="entry name" value="HATPase_c"/>
    <property type="match status" value="1"/>
</dbReference>
<dbReference type="Proteomes" id="UP001053296">
    <property type="component" value="Chromosome"/>
</dbReference>
<evidence type="ECO:0000256" key="1">
    <source>
        <dbReference type="ARBA" id="ARBA00000085"/>
    </source>
</evidence>
<dbReference type="Pfam" id="PF00512">
    <property type="entry name" value="HisKA"/>
    <property type="match status" value="1"/>
</dbReference>
<feature type="domain" description="Histidine kinase" evidence="6">
    <location>
        <begin position="190"/>
        <end position="423"/>
    </location>
</feature>
<dbReference type="EMBL" id="AP024485">
    <property type="protein sequence ID" value="BCS89486.1"/>
    <property type="molecule type" value="Genomic_DNA"/>
</dbReference>
<name>A0ABM7P8X4_9BACT</name>
<dbReference type="SUPFAM" id="SSF47384">
    <property type="entry name" value="Homodimeric domain of signal transducing histidine kinase"/>
    <property type="match status" value="1"/>
</dbReference>
<dbReference type="InterPro" id="IPR036890">
    <property type="entry name" value="HATPase_C_sf"/>
</dbReference>
<dbReference type="InterPro" id="IPR013767">
    <property type="entry name" value="PAS_fold"/>
</dbReference>
<dbReference type="Pfam" id="PF00989">
    <property type="entry name" value="PAS"/>
    <property type="match status" value="1"/>
</dbReference>
<keyword evidence="5" id="KW-0418">Kinase</keyword>
<dbReference type="InterPro" id="IPR003594">
    <property type="entry name" value="HATPase_dom"/>
</dbReference>
<evidence type="ECO:0000259" key="8">
    <source>
        <dbReference type="PROSITE" id="PS50113"/>
    </source>
</evidence>
<dbReference type="NCBIfam" id="TIGR00229">
    <property type="entry name" value="sensory_box"/>
    <property type="match status" value="1"/>
</dbReference>
<dbReference type="Gene3D" id="3.30.450.20">
    <property type="entry name" value="PAS domain"/>
    <property type="match status" value="1"/>
</dbReference>
<dbReference type="InterPro" id="IPR000700">
    <property type="entry name" value="PAS-assoc_C"/>
</dbReference>
<dbReference type="PROSITE" id="PS50109">
    <property type="entry name" value="HIS_KIN"/>
    <property type="match status" value="1"/>
</dbReference>
<evidence type="ECO:0000259" key="7">
    <source>
        <dbReference type="PROSITE" id="PS50112"/>
    </source>
</evidence>
<dbReference type="SMART" id="SM00091">
    <property type="entry name" value="PAS"/>
    <property type="match status" value="1"/>
</dbReference>
<evidence type="ECO:0000313" key="10">
    <source>
        <dbReference type="Proteomes" id="UP001053296"/>
    </source>
</evidence>
<dbReference type="InterPro" id="IPR003661">
    <property type="entry name" value="HisK_dim/P_dom"/>
</dbReference>
<dbReference type="InterPro" id="IPR035965">
    <property type="entry name" value="PAS-like_dom_sf"/>
</dbReference>
<organism evidence="9 10">
    <name type="scientific">Pseudodesulfovibrio sediminis</name>
    <dbReference type="NCBI Taxonomy" id="2810563"/>
    <lineage>
        <taxon>Bacteria</taxon>
        <taxon>Pseudomonadati</taxon>
        <taxon>Thermodesulfobacteriota</taxon>
        <taxon>Desulfovibrionia</taxon>
        <taxon>Desulfovibrionales</taxon>
        <taxon>Desulfovibrionaceae</taxon>
    </lineage>
</organism>
<accession>A0ABM7P8X4</accession>
<dbReference type="InterPro" id="IPR005467">
    <property type="entry name" value="His_kinase_dom"/>
</dbReference>
<proteinExistence type="predicted"/>
<feature type="domain" description="PAS" evidence="7">
    <location>
        <begin position="38"/>
        <end position="83"/>
    </location>
</feature>
<dbReference type="InterPro" id="IPR036097">
    <property type="entry name" value="HisK_dim/P_sf"/>
</dbReference>
<sequence>MPADSNNNQASEREKLIGLGKRSVSKSYYPELKTRLDELEQFRALLDLVNDAIFVVDADTGIILDISGSTQSMIGCGNADIVGSPFKRFLPRHLKRHANNLFHTDTENLQLETELRHPDCKLRAVPVDLTVQLTHLGERRRAIIVARDISERKANERRLKKSHDLLEIRVRERTRELARANRAKSEFLAIVSHELRTPLTSILGFSKIIRKKLVKAIYPAVDHKGDEKLIKEMERVKNNIDIISNEGARLTALINDVLDLAKLEANKIDYKFAPINPKDFINRSLEVTEALFKDSNLVMLLDLEPDLPKVNGDMDRLIQVMVNLISNGVKFTPKGSITCKARHVAKSVRISVSDTGVGIEKDVAETIFDKFTQVQPEQHHKPQGTGLGLSICKHIVHAHNGHIWVESQVNKGSTFIFILPVTSDK</sequence>
<dbReference type="PANTHER" id="PTHR43047">
    <property type="entry name" value="TWO-COMPONENT HISTIDINE PROTEIN KINASE"/>
    <property type="match status" value="1"/>
</dbReference>
<dbReference type="Gene3D" id="3.30.565.10">
    <property type="entry name" value="Histidine kinase-like ATPase, C-terminal domain"/>
    <property type="match status" value="1"/>
</dbReference>
<dbReference type="PANTHER" id="PTHR43047:SF72">
    <property type="entry name" value="OSMOSENSING HISTIDINE PROTEIN KINASE SLN1"/>
    <property type="match status" value="1"/>
</dbReference>
<keyword evidence="3" id="KW-0597">Phosphoprotein</keyword>
<dbReference type="Pfam" id="PF02518">
    <property type="entry name" value="HATPase_c"/>
    <property type="match status" value="1"/>
</dbReference>
<protein>
    <recommendedName>
        <fullName evidence="2">histidine kinase</fullName>
        <ecNumber evidence="2">2.7.13.3</ecNumber>
    </recommendedName>
</protein>
<dbReference type="CDD" id="cd00082">
    <property type="entry name" value="HisKA"/>
    <property type="match status" value="1"/>
</dbReference>
<reference evidence="9" key="1">
    <citation type="journal article" date="2022" name="Arch. Microbiol.">
        <title>Pseudodesulfovibrio sediminis sp. nov., a mesophilic and neutrophilic sulfate-reducing bacterium isolated from sediment of a brackish lake.</title>
        <authorList>
            <person name="Takahashi A."/>
            <person name="Kojima H."/>
            <person name="Watanabe M."/>
            <person name="Fukui M."/>
        </authorList>
    </citation>
    <scope>NUCLEOTIDE SEQUENCE</scope>
    <source>
        <strain evidence="9">SF6</strain>
    </source>
</reference>
<evidence type="ECO:0000256" key="5">
    <source>
        <dbReference type="ARBA" id="ARBA00022777"/>
    </source>
</evidence>
<dbReference type="InterPro" id="IPR004358">
    <property type="entry name" value="Sig_transdc_His_kin-like_C"/>
</dbReference>
<evidence type="ECO:0000256" key="3">
    <source>
        <dbReference type="ARBA" id="ARBA00022553"/>
    </source>
</evidence>
<dbReference type="Gene3D" id="1.10.287.130">
    <property type="match status" value="1"/>
</dbReference>
<keyword evidence="4" id="KW-0808">Transferase</keyword>
<dbReference type="RefSeq" id="WP_229591457.1">
    <property type="nucleotide sequence ID" value="NZ_AP024485.1"/>
</dbReference>
<dbReference type="EC" id="2.7.13.3" evidence="2"/>